<keyword evidence="5" id="KW-0460">Magnesium</keyword>
<keyword evidence="8" id="KW-1185">Reference proteome</keyword>
<accession>A0A7D5LA20</accession>
<dbReference type="SUPFAM" id="SSF53613">
    <property type="entry name" value="Ribokinase-like"/>
    <property type="match status" value="1"/>
</dbReference>
<dbReference type="PANTHER" id="PTHR21208:SF1">
    <property type="entry name" value="ADP-DEPENDENT GLUCOKINASE"/>
    <property type="match status" value="1"/>
</dbReference>
<dbReference type="AlphaFoldDB" id="A0A7D5LA20"/>
<dbReference type="GO" id="GO:0046872">
    <property type="term" value="F:metal ion binding"/>
    <property type="evidence" value="ECO:0007669"/>
    <property type="project" value="UniProtKB-KW"/>
</dbReference>
<evidence type="ECO:0000256" key="5">
    <source>
        <dbReference type="ARBA" id="ARBA00022842"/>
    </source>
</evidence>
<dbReference type="KEGG" id="halu:HUG12_09055"/>
<reference evidence="7 8" key="1">
    <citation type="submission" date="2020-06" db="EMBL/GenBank/DDBJ databases">
        <title>NJ-3-1, isolated from saline soil.</title>
        <authorList>
            <person name="Cui H.L."/>
            <person name="Shi X."/>
        </authorList>
    </citation>
    <scope>NUCLEOTIDE SEQUENCE [LARGE SCALE GENOMIC DNA]</scope>
    <source>
        <strain evidence="7 8">NJ-3-1</strain>
    </source>
</reference>
<dbReference type="Proteomes" id="UP000509626">
    <property type="component" value="Chromosome"/>
</dbReference>
<dbReference type="GO" id="GO:0006096">
    <property type="term" value="P:glycolytic process"/>
    <property type="evidence" value="ECO:0007669"/>
    <property type="project" value="UniProtKB-KW"/>
</dbReference>
<dbReference type="PANTHER" id="PTHR21208">
    <property type="entry name" value="ADP-DEPENDENT GLUCOKINASE"/>
    <property type="match status" value="1"/>
</dbReference>
<gene>
    <name evidence="7" type="ORF">HUG12_09055</name>
</gene>
<dbReference type="Gene3D" id="3.30.1110.20">
    <property type="match status" value="1"/>
</dbReference>
<dbReference type="RefSeq" id="WP_179268451.1">
    <property type="nucleotide sequence ID" value="NZ_CP058579.1"/>
</dbReference>
<keyword evidence="4 7" id="KW-0418">Kinase</keyword>
<dbReference type="EMBL" id="CP058579">
    <property type="protein sequence ID" value="QLG61866.1"/>
    <property type="molecule type" value="Genomic_DNA"/>
</dbReference>
<keyword evidence="2" id="KW-0808">Transferase</keyword>
<dbReference type="GeneID" id="56037604"/>
<keyword evidence="1" id="KW-0963">Cytoplasm</keyword>
<dbReference type="OrthoDB" id="85200at2157"/>
<evidence type="ECO:0000256" key="3">
    <source>
        <dbReference type="ARBA" id="ARBA00022723"/>
    </source>
</evidence>
<organism evidence="7 8">
    <name type="scientific">Halorarum salinum</name>
    <dbReference type="NCBI Taxonomy" id="2743089"/>
    <lineage>
        <taxon>Archaea</taxon>
        <taxon>Methanobacteriati</taxon>
        <taxon>Methanobacteriota</taxon>
        <taxon>Stenosarchaea group</taxon>
        <taxon>Halobacteria</taxon>
        <taxon>Halobacteriales</taxon>
        <taxon>Haloferacaceae</taxon>
        <taxon>Halorarum</taxon>
    </lineage>
</organism>
<name>A0A7D5LA20_9EURY</name>
<evidence type="ECO:0000256" key="1">
    <source>
        <dbReference type="ARBA" id="ARBA00022490"/>
    </source>
</evidence>
<evidence type="ECO:0000313" key="8">
    <source>
        <dbReference type="Proteomes" id="UP000509626"/>
    </source>
</evidence>
<dbReference type="Pfam" id="PF04587">
    <property type="entry name" value="ADP_PFK_GK"/>
    <property type="match status" value="1"/>
</dbReference>
<evidence type="ECO:0000256" key="6">
    <source>
        <dbReference type="ARBA" id="ARBA00023152"/>
    </source>
</evidence>
<dbReference type="GO" id="GO:0016773">
    <property type="term" value="F:phosphotransferase activity, alcohol group as acceptor"/>
    <property type="evidence" value="ECO:0007669"/>
    <property type="project" value="InterPro"/>
</dbReference>
<evidence type="ECO:0000256" key="4">
    <source>
        <dbReference type="ARBA" id="ARBA00022777"/>
    </source>
</evidence>
<dbReference type="InterPro" id="IPR007666">
    <property type="entry name" value="ADP_PFK/GK"/>
</dbReference>
<sequence>MDAARSRLESDLEALRELPVFVAYNANVDGIVRVDQSLETYLDRPPGVPGEAVPPDRLASTLDLATAITRSMATGEGDEIAMTAEFAARLEAELVPDRTQMGGQAGIMTNLLSVLGAAPIVYTYLLSETQQSKFERPEAVRFPLVEDGRVLFVPLGSIVNTDRTKLNWIFEFDEGEELFGVRAAANTRFIAASRPPEFDLVAGDLDPVVDQVGAVIDGALLAGYHNLTREHVDEGYEAAHRHARDVVRRLRSGGEFPVHVEYAATHDRELRESLTELILPEADVVGLDTHELDLLRRDLGLEPAPPAELVAVDRELREDGVEDESILEQYRTLTAVRERLGVDCLRLHAMDYHLAVTDDYLPVEAVRRGLAFAAVNAASKAATGRITGPTDLRRGLEYDPSAAGGRAIDALADHVGASTDDGALCTPTIVACPNRVVEEPASTVGIGDIVSSSSFALEVAVTTERDGE</sequence>
<proteinExistence type="predicted"/>
<dbReference type="Gene3D" id="3.40.1190.20">
    <property type="match status" value="1"/>
</dbReference>
<dbReference type="GO" id="GO:0016301">
    <property type="term" value="F:kinase activity"/>
    <property type="evidence" value="ECO:0007669"/>
    <property type="project" value="UniProtKB-KW"/>
</dbReference>
<keyword evidence="6" id="KW-0324">Glycolysis</keyword>
<evidence type="ECO:0000256" key="2">
    <source>
        <dbReference type="ARBA" id="ARBA00022679"/>
    </source>
</evidence>
<dbReference type="InterPro" id="IPR029056">
    <property type="entry name" value="Ribokinase-like"/>
</dbReference>
<keyword evidence="3" id="KW-0479">Metal-binding</keyword>
<protein>
    <submittedName>
        <fullName evidence="7">Phosphofructokinase</fullName>
    </submittedName>
</protein>
<dbReference type="PROSITE" id="PS51255">
    <property type="entry name" value="ADPK"/>
    <property type="match status" value="1"/>
</dbReference>
<evidence type="ECO:0000313" key="7">
    <source>
        <dbReference type="EMBL" id="QLG61866.1"/>
    </source>
</evidence>